<organism evidence="3 4">
    <name type="scientific">Setaria italica</name>
    <name type="common">Foxtail millet</name>
    <name type="synonym">Panicum italicum</name>
    <dbReference type="NCBI Taxonomy" id="4555"/>
    <lineage>
        <taxon>Eukaryota</taxon>
        <taxon>Viridiplantae</taxon>
        <taxon>Streptophyta</taxon>
        <taxon>Embryophyta</taxon>
        <taxon>Tracheophyta</taxon>
        <taxon>Spermatophyta</taxon>
        <taxon>Magnoliopsida</taxon>
        <taxon>Liliopsida</taxon>
        <taxon>Poales</taxon>
        <taxon>Poaceae</taxon>
        <taxon>PACMAD clade</taxon>
        <taxon>Panicoideae</taxon>
        <taxon>Panicodae</taxon>
        <taxon>Paniceae</taxon>
        <taxon>Cenchrinae</taxon>
        <taxon>Setaria</taxon>
    </lineage>
</organism>
<dbReference type="EnsemblPlants" id="KQL06683">
    <property type="protein sequence ID" value="KQL06683"/>
    <property type="gene ID" value="SETIT_004318mg"/>
</dbReference>
<dbReference type="HOGENOM" id="CLU_101545_0_0_1"/>
<reference evidence="3" key="2">
    <citation type="submission" date="2018-08" db="UniProtKB">
        <authorList>
            <consortium name="EnsemblPlants"/>
        </authorList>
    </citation>
    <scope>IDENTIFICATION</scope>
    <source>
        <strain evidence="3">Yugu1</strain>
    </source>
</reference>
<name>K3XQX9_SETIT</name>
<evidence type="ECO:0000313" key="3">
    <source>
        <dbReference type="EnsemblPlants" id="KQL06683"/>
    </source>
</evidence>
<dbReference type="PANTHER" id="PTHR33994">
    <property type="entry name" value="OS04G0515000 PROTEIN"/>
    <property type="match status" value="1"/>
</dbReference>
<feature type="compositionally biased region" description="Polar residues" evidence="1">
    <location>
        <begin position="1"/>
        <end position="17"/>
    </location>
</feature>
<keyword evidence="2" id="KW-0812">Transmembrane</keyword>
<dbReference type="InParanoid" id="K3XQX9"/>
<dbReference type="Proteomes" id="UP000004995">
    <property type="component" value="Unassembled WGS sequence"/>
</dbReference>
<sequence>MQSLTVHNMYGSTTDLSNPKLVHRQSIKRKRHPASTMEPRPQQEAAGNKQKPRALHTSKRRHDALLIDCLGDLSFIVFVILLPIYFLYDMPPEFSVQLAAIRGLAMPDPGGASISTAFNVTLHAGNRRATGRCYHNSEALVIYDGFTIAAGRVPGFCVPGKGAREIRFLVSADGVGLPEHVLDRMALERRVGATQLDVEVKLFRRDDGSDRPMWIWCGLRMDGTTQPPNVTPCTVLGLQNWFSKDLYAR</sequence>
<proteinExistence type="predicted"/>
<dbReference type="eggNOG" id="ENOG502R3GH">
    <property type="taxonomic scope" value="Eukaryota"/>
</dbReference>
<dbReference type="AlphaFoldDB" id="K3XQX9"/>
<evidence type="ECO:0008006" key="5">
    <source>
        <dbReference type="Google" id="ProtNLM"/>
    </source>
</evidence>
<evidence type="ECO:0000256" key="2">
    <source>
        <dbReference type="SAM" id="Phobius"/>
    </source>
</evidence>
<protein>
    <recommendedName>
        <fullName evidence="5">Late embryogenesis abundant protein LEA-2 subgroup domain-containing protein</fullName>
    </recommendedName>
</protein>
<dbReference type="EMBL" id="AGNK02003279">
    <property type="status" value="NOT_ANNOTATED_CDS"/>
    <property type="molecule type" value="Genomic_DNA"/>
</dbReference>
<keyword evidence="2" id="KW-1133">Transmembrane helix</keyword>
<dbReference type="PANTHER" id="PTHR33994:SF36">
    <property type="entry name" value="LATE EMBRYOGENESIS ABUNDANT PROTEIN LEA-2 SUBGROUP DOMAIN-CONTAINING PROTEIN"/>
    <property type="match status" value="1"/>
</dbReference>
<reference evidence="4" key="1">
    <citation type="journal article" date="2012" name="Nat. Biotechnol.">
        <title>Reference genome sequence of the model plant Setaria.</title>
        <authorList>
            <person name="Bennetzen J.L."/>
            <person name="Schmutz J."/>
            <person name="Wang H."/>
            <person name="Percifield R."/>
            <person name="Hawkins J."/>
            <person name="Pontaroli A.C."/>
            <person name="Estep M."/>
            <person name="Feng L."/>
            <person name="Vaughn J.N."/>
            <person name="Grimwood J."/>
            <person name="Jenkins J."/>
            <person name="Barry K."/>
            <person name="Lindquist E."/>
            <person name="Hellsten U."/>
            <person name="Deshpande S."/>
            <person name="Wang X."/>
            <person name="Wu X."/>
            <person name="Mitros T."/>
            <person name="Triplett J."/>
            <person name="Yang X."/>
            <person name="Ye C.Y."/>
            <person name="Mauro-Herrera M."/>
            <person name="Wang L."/>
            <person name="Li P."/>
            <person name="Sharma M."/>
            <person name="Sharma R."/>
            <person name="Ronald P.C."/>
            <person name="Panaud O."/>
            <person name="Kellogg E.A."/>
            <person name="Brutnell T.P."/>
            <person name="Doust A.N."/>
            <person name="Tuskan G.A."/>
            <person name="Rokhsar D."/>
            <person name="Devos K.M."/>
        </authorList>
    </citation>
    <scope>NUCLEOTIDE SEQUENCE [LARGE SCALE GENOMIC DNA]</scope>
    <source>
        <strain evidence="4">cv. Yugu1</strain>
    </source>
</reference>
<feature type="region of interest" description="Disordered" evidence="1">
    <location>
        <begin position="1"/>
        <end position="57"/>
    </location>
</feature>
<dbReference type="OMA" id="CYHNSEA"/>
<keyword evidence="4" id="KW-1185">Reference proteome</keyword>
<evidence type="ECO:0000313" key="4">
    <source>
        <dbReference type="Proteomes" id="UP000004995"/>
    </source>
</evidence>
<keyword evidence="2" id="KW-0472">Membrane</keyword>
<accession>K3XQX9</accession>
<dbReference type="Gramene" id="KQL06683">
    <property type="protein sequence ID" value="KQL06683"/>
    <property type="gene ID" value="SETIT_004318mg"/>
</dbReference>
<feature type="transmembrane region" description="Helical" evidence="2">
    <location>
        <begin position="65"/>
        <end position="88"/>
    </location>
</feature>
<feature type="compositionally biased region" description="Basic residues" evidence="1">
    <location>
        <begin position="21"/>
        <end position="33"/>
    </location>
</feature>
<evidence type="ECO:0000256" key="1">
    <source>
        <dbReference type="SAM" id="MobiDB-lite"/>
    </source>
</evidence>